<dbReference type="AlphaFoldDB" id="A0AAV5QIL8"/>
<dbReference type="Gene3D" id="3.40.50.720">
    <property type="entry name" value="NAD(P)-binding Rossmann-like Domain"/>
    <property type="match status" value="1"/>
</dbReference>
<dbReference type="PANTHER" id="PTHR24322:SF736">
    <property type="entry name" value="RETINOL DEHYDROGENASE 10"/>
    <property type="match status" value="1"/>
</dbReference>
<name>A0AAV5QIL8_9ASCO</name>
<dbReference type="PANTHER" id="PTHR24322">
    <property type="entry name" value="PKSB"/>
    <property type="match status" value="1"/>
</dbReference>
<feature type="compositionally biased region" description="Low complexity" evidence="4">
    <location>
        <begin position="293"/>
        <end position="307"/>
    </location>
</feature>
<comment type="similarity">
    <text evidence="1 3">Belongs to the short-chain dehydrogenases/reductases (SDR) family.</text>
</comment>
<evidence type="ECO:0000313" key="6">
    <source>
        <dbReference type="Proteomes" id="UP001360560"/>
    </source>
</evidence>
<sequence>MSFPYLSMPILRHLEHSGAFGEVLDPTKDIILITGGSNGLGKQLVQCFHNAGITVIVFDSVVPAKQDDAEGDNIWYFQCDISNKNKILEMKQIIDNDIGPVTVLINNAGIMRGKPLTELSFEEIETMINVNLLSNFYIDKIFLPDMIENKRGYIVTVASVLGYMSPAKLSAYGASKSGVIALHESLTYELGSPSLSSSGIRTLLIAPGQLRTSMFEGVQTPSELLAPKLDPSYVANIIFQAVNRGRRGEIKIPLYGNFLPIFRALPWRITEVARYISGIDSTMRNYTEKPNESTDSISSFSSNDSET</sequence>
<dbReference type="GeneID" id="90072223"/>
<dbReference type="InterPro" id="IPR036291">
    <property type="entry name" value="NAD(P)-bd_dom_sf"/>
</dbReference>
<accession>A0AAV5QIL8</accession>
<evidence type="ECO:0000256" key="4">
    <source>
        <dbReference type="SAM" id="MobiDB-lite"/>
    </source>
</evidence>
<dbReference type="EMBL" id="BTFZ01000002">
    <property type="protein sequence ID" value="GMM34244.1"/>
    <property type="molecule type" value="Genomic_DNA"/>
</dbReference>
<dbReference type="RefSeq" id="XP_064851244.1">
    <property type="nucleotide sequence ID" value="XM_064995172.1"/>
</dbReference>
<dbReference type="PRINTS" id="PR00081">
    <property type="entry name" value="GDHRDH"/>
</dbReference>
<evidence type="ECO:0000256" key="1">
    <source>
        <dbReference type="ARBA" id="ARBA00006484"/>
    </source>
</evidence>
<dbReference type="GO" id="GO:0016616">
    <property type="term" value="F:oxidoreductase activity, acting on the CH-OH group of donors, NAD or NADP as acceptor"/>
    <property type="evidence" value="ECO:0007669"/>
    <property type="project" value="TreeGrafter"/>
</dbReference>
<gene>
    <name evidence="5" type="ORF">DASC09_015690</name>
</gene>
<dbReference type="Proteomes" id="UP001360560">
    <property type="component" value="Unassembled WGS sequence"/>
</dbReference>
<comment type="caution">
    <text evidence="5">The sequence shown here is derived from an EMBL/GenBank/DDBJ whole genome shotgun (WGS) entry which is preliminary data.</text>
</comment>
<protein>
    <submittedName>
        <fullName evidence="5">Short-chain dehydrogenase/reductase</fullName>
    </submittedName>
</protein>
<dbReference type="CDD" id="cd05339">
    <property type="entry name" value="17beta-HSDXI-like_SDR_c"/>
    <property type="match status" value="1"/>
</dbReference>
<dbReference type="PRINTS" id="PR00080">
    <property type="entry name" value="SDRFAMILY"/>
</dbReference>
<reference evidence="5 6" key="1">
    <citation type="journal article" date="2023" name="Elife">
        <title>Identification of key yeast species and microbe-microbe interactions impacting larval growth of Drosophila in the wild.</title>
        <authorList>
            <person name="Mure A."/>
            <person name="Sugiura Y."/>
            <person name="Maeda R."/>
            <person name="Honda K."/>
            <person name="Sakurai N."/>
            <person name="Takahashi Y."/>
            <person name="Watada M."/>
            <person name="Katoh T."/>
            <person name="Gotoh A."/>
            <person name="Gotoh Y."/>
            <person name="Taniguchi I."/>
            <person name="Nakamura K."/>
            <person name="Hayashi T."/>
            <person name="Katayama T."/>
            <person name="Uemura T."/>
            <person name="Hattori Y."/>
        </authorList>
    </citation>
    <scope>NUCLEOTIDE SEQUENCE [LARGE SCALE GENOMIC DNA]</scope>
    <source>
        <strain evidence="5 6">SC-9</strain>
    </source>
</reference>
<evidence type="ECO:0000313" key="5">
    <source>
        <dbReference type="EMBL" id="GMM34244.1"/>
    </source>
</evidence>
<proteinExistence type="inferred from homology"/>
<keyword evidence="2" id="KW-0560">Oxidoreductase</keyword>
<feature type="region of interest" description="Disordered" evidence="4">
    <location>
        <begin position="284"/>
        <end position="307"/>
    </location>
</feature>
<dbReference type="SUPFAM" id="SSF51735">
    <property type="entry name" value="NAD(P)-binding Rossmann-fold domains"/>
    <property type="match status" value="1"/>
</dbReference>
<organism evidence="5 6">
    <name type="scientific">Saccharomycopsis crataegensis</name>
    <dbReference type="NCBI Taxonomy" id="43959"/>
    <lineage>
        <taxon>Eukaryota</taxon>
        <taxon>Fungi</taxon>
        <taxon>Dikarya</taxon>
        <taxon>Ascomycota</taxon>
        <taxon>Saccharomycotina</taxon>
        <taxon>Saccharomycetes</taxon>
        <taxon>Saccharomycopsidaceae</taxon>
        <taxon>Saccharomycopsis</taxon>
    </lineage>
</organism>
<evidence type="ECO:0000256" key="2">
    <source>
        <dbReference type="ARBA" id="ARBA00023002"/>
    </source>
</evidence>
<dbReference type="Pfam" id="PF00106">
    <property type="entry name" value="adh_short"/>
    <property type="match status" value="1"/>
</dbReference>
<evidence type="ECO:0000256" key="3">
    <source>
        <dbReference type="RuleBase" id="RU000363"/>
    </source>
</evidence>
<keyword evidence="6" id="KW-1185">Reference proteome</keyword>
<dbReference type="InterPro" id="IPR002347">
    <property type="entry name" value="SDR_fam"/>
</dbReference>